<evidence type="ECO:0000313" key="2">
    <source>
        <dbReference type="EMBL" id="BCK57921.1"/>
    </source>
</evidence>
<evidence type="ECO:0000256" key="1">
    <source>
        <dbReference type="SAM" id="MobiDB-lite"/>
    </source>
</evidence>
<reference evidence="2 3" key="1">
    <citation type="submission" date="2020-08" db="EMBL/GenBank/DDBJ databases">
        <title>Genome Sequencing of Nocardia wallacei strain FMUON74 and assembly.</title>
        <authorList>
            <person name="Toyokawa M."/>
            <person name="Uesaka K."/>
        </authorList>
    </citation>
    <scope>NUCLEOTIDE SEQUENCE [LARGE SCALE GENOMIC DNA]</scope>
    <source>
        <strain evidence="2 3">FMUON74</strain>
    </source>
</reference>
<accession>A0A7G1KSP3</accession>
<sequence>MAFDPVSVLSLIVKTFDFLTRGGWSLVGAAVHAQVSLAPEDLMKPEDRTNHEEILTFADRSPSLPPSISVRPYKNDPKHDPPSYLNPLVEPVTPP</sequence>
<protein>
    <submittedName>
        <fullName evidence="2">Uncharacterized protein</fullName>
    </submittedName>
</protein>
<dbReference type="KEGG" id="nwl:NWFMUON74_56930"/>
<gene>
    <name evidence="2" type="ORF">NWFMUON74_56930</name>
</gene>
<feature type="region of interest" description="Disordered" evidence="1">
    <location>
        <begin position="55"/>
        <end position="95"/>
    </location>
</feature>
<name>A0A7G1KSP3_9NOCA</name>
<evidence type="ECO:0000313" key="3">
    <source>
        <dbReference type="Proteomes" id="UP000516173"/>
    </source>
</evidence>
<proteinExistence type="predicted"/>
<keyword evidence="3" id="KW-1185">Reference proteome</keyword>
<organism evidence="2 3">
    <name type="scientific">Nocardia wallacei</name>
    <dbReference type="NCBI Taxonomy" id="480035"/>
    <lineage>
        <taxon>Bacteria</taxon>
        <taxon>Bacillati</taxon>
        <taxon>Actinomycetota</taxon>
        <taxon>Actinomycetes</taxon>
        <taxon>Mycobacteriales</taxon>
        <taxon>Nocardiaceae</taxon>
        <taxon>Nocardia</taxon>
    </lineage>
</organism>
<dbReference type="EMBL" id="AP023396">
    <property type="protein sequence ID" value="BCK57921.1"/>
    <property type="molecule type" value="Genomic_DNA"/>
</dbReference>
<dbReference type="AlphaFoldDB" id="A0A7G1KSP3"/>
<dbReference type="Proteomes" id="UP000516173">
    <property type="component" value="Chromosome"/>
</dbReference>